<comment type="pathway">
    <text evidence="2">Porphyrin-containing compound metabolism.</text>
</comment>
<dbReference type="PANTHER" id="PTHR43413:SF1">
    <property type="entry name" value="SIROHEME DECARBOXYLASE NIRL SUBUNIT"/>
    <property type="match status" value="1"/>
</dbReference>
<evidence type="ECO:0000313" key="9">
    <source>
        <dbReference type="Proteomes" id="UP000182569"/>
    </source>
</evidence>
<keyword evidence="9" id="KW-1185">Reference proteome</keyword>
<evidence type="ECO:0000256" key="4">
    <source>
        <dbReference type="ARBA" id="ARBA00023471"/>
    </source>
</evidence>
<evidence type="ECO:0000256" key="3">
    <source>
        <dbReference type="ARBA" id="ARBA00023457"/>
    </source>
</evidence>
<dbReference type="Proteomes" id="UP000182569">
    <property type="component" value="Chromosome"/>
</dbReference>
<evidence type="ECO:0000256" key="1">
    <source>
        <dbReference type="ARBA" id="ARBA00023239"/>
    </source>
</evidence>
<evidence type="ECO:0000259" key="6">
    <source>
        <dbReference type="Pfam" id="PF17805"/>
    </source>
</evidence>
<feature type="domain" description="Siroheme decarboxylase NirL-like HTH" evidence="7">
    <location>
        <begin position="6"/>
        <end position="52"/>
    </location>
</feature>
<dbReference type="InterPro" id="IPR050684">
    <property type="entry name" value="HTH-Siroheme_Decarb"/>
</dbReference>
<name>A0A1J0GE11_9CLOT</name>
<comment type="similarity">
    <text evidence="3">Belongs to the Ahb/Nir family.</text>
</comment>
<evidence type="ECO:0000256" key="5">
    <source>
        <dbReference type="ARBA" id="ARBA00048470"/>
    </source>
</evidence>
<dbReference type="InterPro" id="IPR053953">
    <property type="entry name" value="NirdL-like_HTH"/>
</dbReference>
<dbReference type="STRING" id="1552.A7L45_05725"/>
<evidence type="ECO:0000256" key="2">
    <source>
        <dbReference type="ARBA" id="ARBA00023444"/>
    </source>
</evidence>
<dbReference type="Pfam" id="PF22451">
    <property type="entry name" value="NirdL-like_HTH"/>
    <property type="match status" value="1"/>
</dbReference>
<dbReference type="AlphaFoldDB" id="A0A1J0GE11"/>
<proteinExistence type="inferred from homology"/>
<dbReference type="KEGG" id="ceu:A7L45_05725"/>
<dbReference type="Gene3D" id="3.30.70.3460">
    <property type="match status" value="1"/>
</dbReference>
<dbReference type="GO" id="GO:0016829">
    <property type="term" value="F:lyase activity"/>
    <property type="evidence" value="ECO:0007669"/>
    <property type="project" value="UniProtKB-KW"/>
</dbReference>
<gene>
    <name evidence="8" type="ORF">A7L45_05725</name>
</gene>
<organism evidence="8 9">
    <name type="scientific">Clostridium estertheticum subsp. estertheticum</name>
    <dbReference type="NCBI Taxonomy" id="1552"/>
    <lineage>
        <taxon>Bacteria</taxon>
        <taxon>Bacillati</taxon>
        <taxon>Bacillota</taxon>
        <taxon>Clostridia</taxon>
        <taxon>Eubacteriales</taxon>
        <taxon>Clostridiaceae</taxon>
        <taxon>Clostridium</taxon>
    </lineage>
</organism>
<accession>A0A1J0GE11</accession>
<comment type="catalytic activity">
    <reaction evidence="5">
        <text>siroheme + 2 H(+) = 12,18-didecarboxysiroheme + 2 CO2</text>
        <dbReference type="Rhea" id="RHEA:19093"/>
        <dbReference type="ChEBI" id="CHEBI:15378"/>
        <dbReference type="ChEBI" id="CHEBI:16526"/>
        <dbReference type="ChEBI" id="CHEBI:60052"/>
        <dbReference type="ChEBI" id="CHEBI:140497"/>
        <dbReference type="EC" id="4.1.1.111"/>
    </reaction>
</comment>
<dbReference type="RefSeq" id="WP_071611894.1">
    <property type="nucleotide sequence ID" value="NZ_CP015756.1"/>
</dbReference>
<dbReference type="SUPFAM" id="SSF46785">
    <property type="entry name" value="Winged helix' DNA-binding domain"/>
    <property type="match status" value="1"/>
</dbReference>
<dbReference type="EC" id="4.1.1.111" evidence="4"/>
<dbReference type="EMBL" id="CP015756">
    <property type="protein sequence ID" value="APC39601.1"/>
    <property type="molecule type" value="Genomic_DNA"/>
</dbReference>
<dbReference type="Pfam" id="PF17805">
    <property type="entry name" value="AsnC_trans_reg2"/>
    <property type="match status" value="1"/>
</dbReference>
<reference evidence="9" key="1">
    <citation type="journal article" date="2016" name="Front. Microbiol.">
        <title>Complete Genome Sequence of Clostridium estertheticum DSM 8809, a Microbe Identified in Spoiled Vacuum Packed Beef.</title>
        <authorList>
            <person name="Yu Z."/>
            <person name="Gunn L."/>
            <person name="Brennan E."/>
            <person name="Reid R."/>
            <person name="Wall P.G."/>
            <person name="Gaora O.P."/>
            <person name="Hurley D."/>
            <person name="Bolton D."/>
            <person name="Fanning S."/>
        </authorList>
    </citation>
    <scope>NUCLEOTIDE SEQUENCE [LARGE SCALE GENOMIC DNA]</scope>
    <source>
        <strain evidence="9">DSM 8809</strain>
    </source>
</reference>
<dbReference type="PANTHER" id="PTHR43413">
    <property type="entry name" value="TRANSCRIPTIONAL REGULATOR, ASNC FAMILY"/>
    <property type="match status" value="1"/>
</dbReference>
<dbReference type="InterPro" id="IPR040523">
    <property type="entry name" value="AsnC_trans_reg2"/>
</dbReference>
<dbReference type="InterPro" id="IPR036390">
    <property type="entry name" value="WH_DNA-bd_sf"/>
</dbReference>
<keyword evidence="1" id="KW-0456">Lyase</keyword>
<evidence type="ECO:0000259" key="7">
    <source>
        <dbReference type="Pfam" id="PF22451"/>
    </source>
</evidence>
<dbReference type="OrthoDB" id="9806536at2"/>
<sequence length="159" mass="18664">MLSCLDIKIIRKIQEDMPLVPEPYKEIAQEIGITENELIDKIKEYCRNGIIRRFGTILNHRNVGFKANAMVVWIVPKERIKDVSKIMILFPQVSHCYQRSTFPGWPYNVFTMVHGETKQECEKVVMAIAEAVNINEYDLLYSSKELKKVSMKYFIEKQF</sequence>
<protein>
    <recommendedName>
        <fullName evidence="4">siroheme decarboxylase</fullName>
        <ecNumber evidence="4">4.1.1.111</ecNumber>
    </recommendedName>
</protein>
<feature type="domain" description="Siroheme decarboxylase AsnC-like ligand binding" evidence="6">
    <location>
        <begin position="63"/>
        <end position="147"/>
    </location>
</feature>
<evidence type="ECO:0000313" key="8">
    <source>
        <dbReference type="EMBL" id="APC39601.1"/>
    </source>
</evidence>